<sequence length="143" mass="16254">MGCDVQTEGSQAMVPLMARWEVAPNLRVTDRRVEDVRVRLDLYPHDQVVWTLYLGEADVSHPVVAAGRPLFDHHVLLLCLGTCEPLYEELVVWTLGLPQPALEILSLGREGHSRRWFFAEDRDWSEENGSTVAYWRGGGEQVL</sequence>
<evidence type="ECO:0000313" key="1">
    <source>
        <dbReference type="EMBL" id="MQL91531.1"/>
    </source>
</evidence>
<keyword evidence="2" id="KW-1185">Reference proteome</keyword>
<name>A0A843V5N0_COLES</name>
<dbReference type="EMBL" id="NMUH01001351">
    <property type="protein sequence ID" value="MQL91531.1"/>
    <property type="molecule type" value="Genomic_DNA"/>
</dbReference>
<accession>A0A843V5N0</accession>
<comment type="caution">
    <text evidence="1">The sequence shown here is derived from an EMBL/GenBank/DDBJ whole genome shotgun (WGS) entry which is preliminary data.</text>
</comment>
<dbReference type="AlphaFoldDB" id="A0A843V5N0"/>
<organism evidence="1 2">
    <name type="scientific">Colocasia esculenta</name>
    <name type="common">Wild taro</name>
    <name type="synonym">Arum esculentum</name>
    <dbReference type="NCBI Taxonomy" id="4460"/>
    <lineage>
        <taxon>Eukaryota</taxon>
        <taxon>Viridiplantae</taxon>
        <taxon>Streptophyta</taxon>
        <taxon>Embryophyta</taxon>
        <taxon>Tracheophyta</taxon>
        <taxon>Spermatophyta</taxon>
        <taxon>Magnoliopsida</taxon>
        <taxon>Liliopsida</taxon>
        <taxon>Araceae</taxon>
        <taxon>Aroideae</taxon>
        <taxon>Colocasieae</taxon>
        <taxon>Colocasia</taxon>
    </lineage>
</organism>
<dbReference type="Proteomes" id="UP000652761">
    <property type="component" value="Unassembled WGS sequence"/>
</dbReference>
<reference evidence="1" key="1">
    <citation type="submission" date="2017-07" db="EMBL/GenBank/DDBJ databases">
        <title>Taro Niue Genome Assembly and Annotation.</title>
        <authorList>
            <person name="Atibalentja N."/>
            <person name="Keating K."/>
            <person name="Fields C.J."/>
        </authorList>
    </citation>
    <scope>NUCLEOTIDE SEQUENCE</scope>
    <source>
        <strain evidence="1">Niue_2</strain>
        <tissue evidence="1">Leaf</tissue>
    </source>
</reference>
<protein>
    <submittedName>
        <fullName evidence="1">Uncharacterized protein</fullName>
    </submittedName>
</protein>
<evidence type="ECO:0000313" key="2">
    <source>
        <dbReference type="Proteomes" id="UP000652761"/>
    </source>
</evidence>
<gene>
    <name evidence="1" type="ORF">Taro_024143</name>
</gene>
<proteinExistence type="predicted"/>